<evidence type="ECO:0000256" key="2">
    <source>
        <dbReference type="SAM" id="SignalP"/>
    </source>
</evidence>
<name>A0AAV0UIW7_HYABA</name>
<protein>
    <submittedName>
        <fullName evidence="3">Uncharacterized protein</fullName>
    </submittedName>
</protein>
<sequence>MNAVCKLVVVLWCVVGARFESVDAQAANNTAIASSLATNTSDATVVIPFIPNPPSASGNVAAATSVGTVKPVDYAAAPTTVDTAYTCNGDEVARLAKLSENNPYLHLQCTSLAGISSYVFPFNGELGYARMVAMSLIQDCTYYFRAVLLIQLQECAVANVYVRTTAETILQLAATSGDTPTEAQVNAAKDVRKRYNLALRDGDGSASYAATEGASALSWTIEGHSIDTIASAKTDGQLLMSKDMFIVGTYYAPSSSSSSAQEDSAEVFPPSTVPGAENDTWGPGVRTNNTSGSSCSSVSSWIVALTVVWMHFVGAQQ</sequence>
<accession>A0AAV0UIW7</accession>
<evidence type="ECO:0000256" key="1">
    <source>
        <dbReference type="SAM" id="MobiDB-lite"/>
    </source>
</evidence>
<reference evidence="3" key="1">
    <citation type="submission" date="2022-12" db="EMBL/GenBank/DDBJ databases">
        <authorList>
            <person name="Webb A."/>
        </authorList>
    </citation>
    <scope>NUCLEOTIDE SEQUENCE</scope>
    <source>
        <strain evidence="3">Hp1</strain>
    </source>
</reference>
<evidence type="ECO:0000313" key="4">
    <source>
        <dbReference type="Proteomes" id="UP001162031"/>
    </source>
</evidence>
<dbReference type="EMBL" id="CANTFL010001244">
    <property type="protein sequence ID" value="CAI5734724.1"/>
    <property type="molecule type" value="Genomic_DNA"/>
</dbReference>
<comment type="caution">
    <text evidence="3">The sequence shown here is derived from an EMBL/GenBank/DDBJ whole genome shotgun (WGS) entry which is preliminary data.</text>
</comment>
<feature type="chain" id="PRO_5043583809" evidence="2">
    <location>
        <begin position="20"/>
        <end position="317"/>
    </location>
</feature>
<keyword evidence="2" id="KW-0732">Signal</keyword>
<organism evidence="3 4">
    <name type="scientific">Hyaloperonospora brassicae</name>
    <name type="common">Brassica downy mildew</name>
    <name type="synonym">Peronospora brassicae</name>
    <dbReference type="NCBI Taxonomy" id="162125"/>
    <lineage>
        <taxon>Eukaryota</taxon>
        <taxon>Sar</taxon>
        <taxon>Stramenopiles</taxon>
        <taxon>Oomycota</taxon>
        <taxon>Peronosporomycetes</taxon>
        <taxon>Peronosporales</taxon>
        <taxon>Peronosporaceae</taxon>
        <taxon>Hyaloperonospora</taxon>
    </lineage>
</organism>
<feature type="signal peptide" evidence="2">
    <location>
        <begin position="1"/>
        <end position="19"/>
    </location>
</feature>
<proteinExistence type="predicted"/>
<keyword evidence="4" id="KW-1185">Reference proteome</keyword>
<dbReference type="AlphaFoldDB" id="A0AAV0UIW7"/>
<feature type="region of interest" description="Disordered" evidence="1">
    <location>
        <begin position="258"/>
        <end position="295"/>
    </location>
</feature>
<gene>
    <name evidence="3" type="ORF">HBR001_LOCUS6252</name>
</gene>
<evidence type="ECO:0000313" key="3">
    <source>
        <dbReference type="EMBL" id="CAI5734724.1"/>
    </source>
</evidence>
<dbReference type="Proteomes" id="UP001162031">
    <property type="component" value="Unassembled WGS sequence"/>
</dbReference>